<reference evidence="15" key="1">
    <citation type="journal article" date="2021" name="PeerJ">
        <title>Extensive microbial diversity within the chicken gut microbiome revealed by metagenomics and culture.</title>
        <authorList>
            <person name="Gilroy R."/>
            <person name="Ravi A."/>
            <person name="Getino M."/>
            <person name="Pursley I."/>
            <person name="Horton D.L."/>
            <person name="Alikhan N.F."/>
            <person name="Baker D."/>
            <person name="Gharbi K."/>
            <person name="Hall N."/>
            <person name="Watson M."/>
            <person name="Adriaenssens E.M."/>
            <person name="Foster-Nyarko E."/>
            <person name="Jarju S."/>
            <person name="Secka A."/>
            <person name="Antonio M."/>
            <person name="Oren A."/>
            <person name="Chaudhuri R.R."/>
            <person name="La Ragione R."/>
            <person name="Hildebrand F."/>
            <person name="Pallen M.J."/>
        </authorList>
    </citation>
    <scope>NUCLEOTIDE SEQUENCE</scope>
    <source>
        <strain evidence="15">CHK169-2315</strain>
    </source>
</reference>
<dbReference type="EMBL" id="DXHX01000088">
    <property type="protein sequence ID" value="HIV74616.1"/>
    <property type="molecule type" value="Genomic_DNA"/>
</dbReference>
<dbReference type="NCBIfam" id="NF011494">
    <property type="entry name" value="PRK14902.1"/>
    <property type="match status" value="1"/>
</dbReference>
<comment type="similarity">
    <text evidence="13">Belongs to the class I-like SAM-binding methyltransferase superfamily. RsmB/NOP family.</text>
</comment>
<dbReference type="GO" id="GO:0008649">
    <property type="term" value="F:rRNA methyltransferase activity"/>
    <property type="evidence" value="ECO:0007669"/>
    <property type="project" value="InterPro"/>
</dbReference>
<dbReference type="Proteomes" id="UP000823937">
    <property type="component" value="Unassembled WGS sequence"/>
</dbReference>
<dbReference type="GO" id="GO:0003723">
    <property type="term" value="F:RNA binding"/>
    <property type="evidence" value="ECO:0007669"/>
    <property type="project" value="UniProtKB-UniRule"/>
</dbReference>
<dbReference type="PANTHER" id="PTHR22807">
    <property type="entry name" value="NOP2 YEAST -RELATED NOL1/NOP2/FMU SUN DOMAIN-CONTAINING"/>
    <property type="match status" value="1"/>
</dbReference>
<keyword evidence="7 13" id="KW-0808">Transferase</keyword>
<keyword evidence="6 13" id="KW-0489">Methyltransferase</keyword>
<comment type="function">
    <text evidence="1">Specifically methylates the cytosine at position 967 (m5C967) of 16S rRNA.</text>
</comment>
<evidence type="ECO:0000256" key="10">
    <source>
        <dbReference type="ARBA" id="ARBA00030399"/>
    </source>
</evidence>
<dbReference type="InterPro" id="IPR049560">
    <property type="entry name" value="MeTrfase_RsmB-F_NOP2_cat"/>
</dbReference>
<evidence type="ECO:0000259" key="14">
    <source>
        <dbReference type="PROSITE" id="PS51686"/>
    </source>
</evidence>
<dbReference type="InterPro" id="IPR023267">
    <property type="entry name" value="RCMT"/>
</dbReference>
<dbReference type="Gene3D" id="3.40.50.150">
    <property type="entry name" value="Vaccinia Virus protein VP39"/>
    <property type="match status" value="1"/>
</dbReference>
<dbReference type="SUPFAM" id="SSF53335">
    <property type="entry name" value="S-adenosyl-L-methionine-dependent methyltransferases"/>
    <property type="match status" value="1"/>
</dbReference>
<evidence type="ECO:0000256" key="7">
    <source>
        <dbReference type="ARBA" id="ARBA00022679"/>
    </source>
</evidence>
<dbReference type="AlphaFoldDB" id="A0A9D1PMN9"/>
<proteinExistence type="inferred from homology"/>
<evidence type="ECO:0000256" key="8">
    <source>
        <dbReference type="ARBA" id="ARBA00022691"/>
    </source>
</evidence>
<sequence length="446" mass="50799">MKNVREVALELLLRVEKSGSYSHLIINQVIEQGKVHEKDAALLTEIVYGTIERKITLDFYVKPFISKQKNLQDWVRVLLRMSIFQLVYLDQVPSYAVINEAVEIAKKRGHKGISSVVNGVLRSFQRQGPPKLESIQNQMERLAIETSHPIWLVSYWIKTYGYERTKEMCMKNNVKKPMYIRVNQLKTTREIVMEKLKNHGIEATPCHFVPDALKIVYGNVLKTGLLKDGYITVQDYSSMFASYCLDVAEGMTVLDTCSAPGGKVTYIGEMMHQIGNIYAYDLHKNKMKLIQNNAIRLGINNITVAAKDARTLREEHEDETFDRIIVDAPCTGLGVLRSKADIKYHKEEKDMEALQKVQIAILKEIAPLLKANGKLLYSTCTINTIENEAVIQAFLTEHTNFEIDKSFINMCKEMIGDAAQITEEGIQLFPQTLNADGFFITRLVKK</sequence>
<dbReference type="GO" id="GO:0005737">
    <property type="term" value="C:cytoplasm"/>
    <property type="evidence" value="ECO:0007669"/>
    <property type="project" value="UniProtKB-SubCell"/>
</dbReference>
<dbReference type="Pfam" id="PF01189">
    <property type="entry name" value="Methyltr_RsmB-F"/>
    <property type="match status" value="1"/>
</dbReference>
<dbReference type="NCBIfam" id="TIGR00563">
    <property type="entry name" value="rsmB"/>
    <property type="match status" value="1"/>
</dbReference>
<dbReference type="InterPro" id="IPR006027">
    <property type="entry name" value="NusB_RsmB_TIM44"/>
</dbReference>
<reference evidence="15" key="2">
    <citation type="submission" date="2021-04" db="EMBL/GenBank/DDBJ databases">
        <authorList>
            <person name="Gilroy R."/>
        </authorList>
    </citation>
    <scope>NUCLEOTIDE SEQUENCE</scope>
    <source>
        <strain evidence="15">CHK169-2315</strain>
    </source>
</reference>
<dbReference type="Pfam" id="PF22458">
    <property type="entry name" value="RsmF-B_ferredox"/>
    <property type="match status" value="1"/>
</dbReference>
<evidence type="ECO:0000256" key="4">
    <source>
        <dbReference type="ARBA" id="ARBA00022490"/>
    </source>
</evidence>
<gene>
    <name evidence="15" type="primary">rsmB</name>
    <name evidence="15" type="ORF">H9895_05980</name>
</gene>
<accession>A0A9D1PMN9</accession>
<dbReference type="Pfam" id="PF01029">
    <property type="entry name" value="NusB"/>
    <property type="match status" value="1"/>
</dbReference>
<feature type="binding site" evidence="13">
    <location>
        <position position="327"/>
    </location>
    <ligand>
        <name>S-adenosyl-L-methionine</name>
        <dbReference type="ChEBI" id="CHEBI:59789"/>
    </ligand>
</feature>
<dbReference type="SUPFAM" id="SSF48013">
    <property type="entry name" value="NusB-like"/>
    <property type="match status" value="1"/>
</dbReference>
<dbReference type="InterPro" id="IPR001678">
    <property type="entry name" value="MeTrfase_RsmB-F_NOP2_dom"/>
</dbReference>
<comment type="caution">
    <text evidence="15">The sequence shown here is derived from an EMBL/GenBank/DDBJ whole genome shotgun (WGS) entry which is preliminary data.</text>
</comment>
<feature type="active site" description="Nucleophile" evidence="13">
    <location>
        <position position="380"/>
    </location>
</feature>
<feature type="binding site" evidence="13">
    <location>
        <position position="281"/>
    </location>
    <ligand>
        <name>S-adenosyl-L-methionine</name>
        <dbReference type="ChEBI" id="CHEBI:59789"/>
    </ligand>
</feature>
<keyword evidence="9 13" id="KW-0694">RNA-binding</keyword>
<evidence type="ECO:0000256" key="3">
    <source>
        <dbReference type="ARBA" id="ARBA00012140"/>
    </source>
</evidence>
<evidence type="ECO:0000256" key="11">
    <source>
        <dbReference type="ARBA" id="ARBA00031088"/>
    </source>
</evidence>
<dbReference type="FunFam" id="3.40.50.150:FF:000022">
    <property type="entry name" value="Ribosomal RNA small subunit methyltransferase B"/>
    <property type="match status" value="1"/>
</dbReference>
<feature type="domain" description="SAM-dependent MTase RsmB/NOP-type" evidence="14">
    <location>
        <begin position="168"/>
        <end position="446"/>
    </location>
</feature>
<evidence type="ECO:0000256" key="1">
    <source>
        <dbReference type="ARBA" id="ARBA00002724"/>
    </source>
</evidence>
<dbReference type="FunFam" id="3.30.70.1170:FF:000003">
    <property type="entry name" value="16S rRNA (Cytosine(967)-C(5))-methyltransferase RsmB"/>
    <property type="match status" value="1"/>
</dbReference>
<protein>
    <recommendedName>
        <fullName evidence="3">16S rRNA (cytosine(967)-C(5))-methyltransferase</fullName>
        <ecNumber evidence="3">2.1.1.176</ecNumber>
    </recommendedName>
    <alternativeName>
        <fullName evidence="10">16S rRNA m5C967 methyltransferase</fullName>
    </alternativeName>
    <alternativeName>
        <fullName evidence="11">rRNA (cytosine-C(5)-)-methyltransferase RsmB</fullName>
    </alternativeName>
</protein>
<dbReference type="FunFam" id="1.10.940.10:FF:000006">
    <property type="entry name" value="16S rRNA (Cytosine(967)-C(5))-methyltransferase RsmB"/>
    <property type="match status" value="1"/>
</dbReference>
<keyword evidence="8 13" id="KW-0949">S-adenosyl-L-methionine</keyword>
<dbReference type="Gene3D" id="1.10.940.10">
    <property type="entry name" value="NusB-like"/>
    <property type="match status" value="1"/>
</dbReference>
<evidence type="ECO:0000256" key="13">
    <source>
        <dbReference type="PROSITE-ProRule" id="PRU01023"/>
    </source>
</evidence>
<dbReference type="InterPro" id="IPR054728">
    <property type="entry name" value="RsmB-like_ferredoxin"/>
</dbReference>
<dbReference type="InterPro" id="IPR004573">
    <property type="entry name" value="rRNA_ssu_MeTfrase_B"/>
</dbReference>
<dbReference type="EC" id="2.1.1.176" evidence="3"/>
<evidence type="ECO:0000256" key="2">
    <source>
        <dbReference type="ARBA" id="ARBA00004496"/>
    </source>
</evidence>
<dbReference type="Gene3D" id="3.30.70.1170">
    <property type="entry name" value="Sun protein, domain 3"/>
    <property type="match status" value="1"/>
</dbReference>
<evidence type="ECO:0000313" key="15">
    <source>
        <dbReference type="EMBL" id="HIV74616.1"/>
    </source>
</evidence>
<keyword evidence="5" id="KW-0698">rRNA processing</keyword>
<dbReference type="PANTHER" id="PTHR22807:SF53">
    <property type="entry name" value="RIBOSOMAL RNA SMALL SUBUNIT METHYLTRANSFERASE B-RELATED"/>
    <property type="match status" value="1"/>
</dbReference>
<evidence type="ECO:0000313" key="16">
    <source>
        <dbReference type="Proteomes" id="UP000823937"/>
    </source>
</evidence>
<evidence type="ECO:0000256" key="6">
    <source>
        <dbReference type="ARBA" id="ARBA00022603"/>
    </source>
</evidence>
<keyword evidence="4" id="KW-0963">Cytoplasm</keyword>
<dbReference type="GO" id="GO:0006355">
    <property type="term" value="P:regulation of DNA-templated transcription"/>
    <property type="evidence" value="ECO:0007669"/>
    <property type="project" value="InterPro"/>
</dbReference>
<evidence type="ECO:0000256" key="5">
    <source>
        <dbReference type="ARBA" id="ARBA00022552"/>
    </source>
</evidence>
<dbReference type="PRINTS" id="PR02008">
    <property type="entry name" value="RCMTFAMILY"/>
</dbReference>
<feature type="binding site" evidence="13">
    <location>
        <position position="308"/>
    </location>
    <ligand>
        <name>S-adenosyl-L-methionine</name>
        <dbReference type="ChEBI" id="CHEBI:59789"/>
    </ligand>
</feature>
<dbReference type="PROSITE" id="PS51686">
    <property type="entry name" value="SAM_MT_RSMB_NOP"/>
    <property type="match status" value="1"/>
</dbReference>
<evidence type="ECO:0000256" key="9">
    <source>
        <dbReference type="ARBA" id="ARBA00022884"/>
    </source>
</evidence>
<feature type="binding site" evidence="13">
    <location>
        <begin position="257"/>
        <end position="263"/>
    </location>
    <ligand>
        <name>S-adenosyl-L-methionine</name>
        <dbReference type="ChEBI" id="CHEBI:59789"/>
    </ligand>
</feature>
<dbReference type="CDD" id="cd02440">
    <property type="entry name" value="AdoMet_MTases"/>
    <property type="match status" value="1"/>
</dbReference>
<name>A0A9D1PMN9_9BACI</name>
<comment type="catalytic activity">
    <reaction evidence="12">
        <text>cytidine(967) in 16S rRNA + S-adenosyl-L-methionine = 5-methylcytidine(967) in 16S rRNA + S-adenosyl-L-homocysteine + H(+)</text>
        <dbReference type="Rhea" id="RHEA:42748"/>
        <dbReference type="Rhea" id="RHEA-COMP:10219"/>
        <dbReference type="Rhea" id="RHEA-COMP:10220"/>
        <dbReference type="ChEBI" id="CHEBI:15378"/>
        <dbReference type="ChEBI" id="CHEBI:57856"/>
        <dbReference type="ChEBI" id="CHEBI:59789"/>
        <dbReference type="ChEBI" id="CHEBI:74483"/>
        <dbReference type="ChEBI" id="CHEBI:82748"/>
        <dbReference type="EC" id="2.1.1.176"/>
    </reaction>
</comment>
<comment type="subcellular location">
    <subcellularLocation>
        <location evidence="2">Cytoplasm</location>
    </subcellularLocation>
</comment>
<dbReference type="InterPro" id="IPR035926">
    <property type="entry name" value="NusB-like_sf"/>
</dbReference>
<dbReference type="InterPro" id="IPR029063">
    <property type="entry name" value="SAM-dependent_MTases_sf"/>
</dbReference>
<organism evidence="15 16">
    <name type="scientific">Candidatus Pseudogracilibacillus intestinigallinarum</name>
    <dbReference type="NCBI Taxonomy" id="2838742"/>
    <lineage>
        <taxon>Bacteria</taxon>
        <taxon>Bacillati</taxon>
        <taxon>Bacillota</taxon>
        <taxon>Bacilli</taxon>
        <taxon>Bacillales</taxon>
        <taxon>Bacillaceae</taxon>
        <taxon>Pseudogracilibacillus</taxon>
    </lineage>
</organism>
<evidence type="ECO:0000256" key="12">
    <source>
        <dbReference type="ARBA" id="ARBA00047283"/>
    </source>
</evidence>